<keyword evidence="4" id="KW-1185">Reference proteome</keyword>
<dbReference type="EMBL" id="JACHIN010000001">
    <property type="protein sequence ID" value="MBB5075971.1"/>
    <property type="molecule type" value="Genomic_DNA"/>
</dbReference>
<dbReference type="Pfam" id="PF00480">
    <property type="entry name" value="ROK"/>
    <property type="match status" value="1"/>
</dbReference>
<dbReference type="SUPFAM" id="SSF53067">
    <property type="entry name" value="Actin-like ATPase domain"/>
    <property type="match status" value="1"/>
</dbReference>
<sequence length="337" mass="35247">MKTATPAMARAINDRLALDLLLERGPLTAPQLREITGLSRPTVSDLVERLRSAGLIEVTGESGEDRRGPNARVYGLVADRAHVAGVDIRWTGLRVTVADLTGREVGTAVRGPSEDLHEAITTAVAQAAGGRRLQAVVIGSPGLVHPETSALTSDYRVRGWHPGLLGELRRSLGVQVVLENETNLAAIAEHRQGSARGVADFVLMWLDDGVGGAIVLGGKLRRGMSGGAGEIGTLDLGMHDPTLCRAVEVAVEDGKGLAERIARGVFAVVAVLDPGLVVLGGRIGREGGEELAALVEEQVALRSPAPTRVRPSTVEGNAVLQGAVLTALDLARDEVFG</sequence>
<dbReference type="AlphaFoldDB" id="A0A7W8EE49"/>
<dbReference type="CDD" id="cd23763">
    <property type="entry name" value="ASKHA_ATPase_ROK"/>
    <property type="match status" value="1"/>
</dbReference>
<dbReference type="GO" id="GO:0016301">
    <property type="term" value="F:kinase activity"/>
    <property type="evidence" value="ECO:0007669"/>
    <property type="project" value="UniProtKB-KW"/>
</dbReference>
<feature type="domain" description="HTH marR-type" evidence="2">
    <location>
        <begin position="17"/>
        <end position="67"/>
    </location>
</feature>
<proteinExistence type="inferred from homology"/>
<comment type="caution">
    <text evidence="3">The sequence shown here is derived from an EMBL/GenBank/DDBJ whole genome shotgun (WGS) entry which is preliminary data.</text>
</comment>
<dbReference type="PANTHER" id="PTHR18964">
    <property type="entry name" value="ROK (REPRESSOR, ORF, KINASE) FAMILY"/>
    <property type="match status" value="1"/>
</dbReference>
<name>A0A7W8EE49_9ACTN</name>
<keyword evidence="3" id="KW-0418">Kinase</keyword>
<dbReference type="CDD" id="cd00090">
    <property type="entry name" value="HTH_ARSR"/>
    <property type="match status" value="1"/>
</dbReference>
<dbReference type="InterPro" id="IPR000835">
    <property type="entry name" value="HTH_MarR-typ"/>
</dbReference>
<evidence type="ECO:0000313" key="3">
    <source>
        <dbReference type="EMBL" id="MBB5075971.1"/>
    </source>
</evidence>
<dbReference type="GO" id="GO:0003700">
    <property type="term" value="F:DNA-binding transcription factor activity"/>
    <property type="evidence" value="ECO:0007669"/>
    <property type="project" value="InterPro"/>
</dbReference>
<evidence type="ECO:0000313" key="4">
    <source>
        <dbReference type="Proteomes" id="UP000568380"/>
    </source>
</evidence>
<dbReference type="RefSeq" id="WP_221339946.1">
    <property type="nucleotide sequence ID" value="NZ_JACHIN010000001.1"/>
</dbReference>
<dbReference type="InterPro" id="IPR036388">
    <property type="entry name" value="WH-like_DNA-bd_sf"/>
</dbReference>
<accession>A0A7W8EE49</accession>
<reference evidence="3 4" key="1">
    <citation type="submission" date="2020-08" db="EMBL/GenBank/DDBJ databases">
        <title>Genomic Encyclopedia of Type Strains, Phase IV (KMG-IV): sequencing the most valuable type-strain genomes for metagenomic binning, comparative biology and taxonomic classification.</title>
        <authorList>
            <person name="Goeker M."/>
        </authorList>
    </citation>
    <scope>NUCLEOTIDE SEQUENCE [LARGE SCALE GENOMIC DNA]</scope>
    <source>
        <strain evidence="3 4">DSM 45385</strain>
    </source>
</reference>
<protein>
    <submittedName>
        <fullName evidence="3">Putative NBD/HSP70 family sugar kinase/biotin operon repressor</fullName>
    </submittedName>
</protein>
<gene>
    <name evidence="3" type="ORF">HNR40_001417</name>
</gene>
<keyword evidence="3" id="KW-0808">Transferase</keyword>
<dbReference type="Pfam" id="PF12802">
    <property type="entry name" value="MarR_2"/>
    <property type="match status" value="1"/>
</dbReference>
<evidence type="ECO:0000259" key="2">
    <source>
        <dbReference type="Pfam" id="PF12802"/>
    </source>
</evidence>
<dbReference type="SUPFAM" id="SSF46785">
    <property type="entry name" value="Winged helix' DNA-binding domain"/>
    <property type="match status" value="1"/>
</dbReference>
<dbReference type="PANTHER" id="PTHR18964:SF149">
    <property type="entry name" value="BIFUNCTIONAL UDP-N-ACETYLGLUCOSAMINE 2-EPIMERASE_N-ACETYLMANNOSAMINE KINASE"/>
    <property type="match status" value="1"/>
</dbReference>
<comment type="similarity">
    <text evidence="1">Belongs to the ROK (NagC/XylR) family.</text>
</comment>
<dbReference type="InterPro" id="IPR000600">
    <property type="entry name" value="ROK"/>
</dbReference>
<dbReference type="InterPro" id="IPR043129">
    <property type="entry name" value="ATPase_NBD"/>
</dbReference>
<dbReference type="Proteomes" id="UP000568380">
    <property type="component" value="Unassembled WGS sequence"/>
</dbReference>
<dbReference type="Gene3D" id="3.30.420.40">
    <property type="match status" value="3"/>
</dbReference>
<dbReference type="InterPro" id="IPR036390">
    <property type="entry name" value="WH_DNA-bd_sf"/>
</dbReference>
<dbReference type="InterPro" id="IPR011991">
    <property type="entry name" value="ArsR-like_HTH"/>
</dbReference>
<organism evidence="3 4">
    <name type="scientific">Nonomuraea endophytica</name>
    <dbReference type="NCBI Taxonomy" id="714136"/>
    <lineage>
        <taxon>Bacteria</taxon>
        <taxon>Bacillati</taxon>
        <taxon>Actinomycetota</taxon>
        <taxon>Actinomycetes</taxon>
        <taxon>Streptosporangiales</taxon>
        <taxon>Streptosporangiaceae</taxon>
        <taxon>Nonomuraea</taxon>
    </lineage>
</organism>
<evidence type="ECO:0000256" key="1">
    <source>
        <dbReference type="ARBA" id="ARBA00006479"/>
    </source>
</evidence>
<dbReference type="Gene3D" id="1.10.10.10">
    <property type="entry name" value="Winged helix-like DNA-binding domain superfamily/Winged helix DNA-binding domain"/>
    <property type="match status" value="1"/>
</dbReference>